<feature type="region of interest" description="Disordered" evidence="5">
    <location>
        <begin position="1"/>
        <end position="54"/>
    </location>
</feature>
<evidence type="ECO:0000256" key="2">
    <source>
        <dbReference type="ARBA" id="ARBA00022741"/>
    </source>
</evidence>
<evidence type="ECO:0008006" key="10">
    <source>
        <dbReference type="Google" id="ProtNLM"/>
    </source>
</evidence>
<comment type="subcellular location">
    <subcellularLocation>
        <location evidence="1">Nucleus</location>
    </subcellularLocation>
</comment>
<keyword evidence="2" id="KW-0547">Nucleotide-binding</keyword>
<dbReference type="InterPro" id="IPR027417">
    <property type="entry name" value="P-loop_NTPase"/>
</dbReference>
<dbReference type="GO" id="GO:0005730">
    <property type="term" value="C:nucleolus"/>
    <property type="evidence" value="ECO:0007669"/>
    <property type="project" value="TreeGrafter"/>
</dbReference>
<feature type="domain" description="Guanine nucleotide-binding protein-like 3 N-terminal" evidence="7">
    <location>
        <begin position="18"/>
        <end position="84"/>
    </location>
</feature>
<protein>
    <recommendedName>
        <fullName evidence="10">CP-type G domain-containing protein</fullName>
    </recommendedName>
</protein>
<evidence type="ECO:0000313" key="9">
    <source>
        <dbReference type="Proteomes" id="UP000054248"/>
    </source>
</evidence>
<name>A0A0C3QGW1_9AGAM</name>
<dbReference type="HOGENOM" id="CLU_011106_5_3_1"/>
<feature type="non-terminal residue" evidence="8">
    <location>
        <position position="398"/>
    </location>
</feature>
<evidence type="ECO:0000256" key="3">
    <source>
        <dbReference type="ARBA" id="ARBA00023134"/>
    </source>
</evidence>
<feature type="domain" description="G" evidence="6">
    <location>
        <begin position="254"/>
        <end position="330"/>
    </location>
</feature>
<dbReference type="OrthoDB" id="10266128at2759"/>
<evidence type="ECO:0000259" key="7">
    <source>
        <dbReference type="Pfam" id="PF08701"/>
    </source>
</evidence>
<dbReference type="STRING" id="1051891.A0A0C3QGW1"/>
<dbReference type="Pfam" id="PF01926">
    <property type="entry name" value="MMR_HSR1"/>
    <property type="match status" value="1"/>
</dbReference>
<keyword evidence="9" id="KW-1185">Reference proteome</keyword>
<dbReference type="InterPro" id="IPR050755">
    <property type="entry name" value="TRAFAC_YlqF/YawG_RiboMat"/>
</dbReference>
<feature type="compositionally biased region" description="Basic residues" evidence="5">
    <location>
        <begin position="1"/>
        <end position="13"/>
    </location>
</feature>
<dbReference type="AlphaFoldDB" id="A0A0C3QGW1"/>
<evidence type="ECO:0000256" key="1">
    <source>
        <dbReference type="ARBA" id="ARBA00004123"/>
    </source>
</evidence>
<dbReference type="Proteomes" id="UP000054248">
    <property type="component" value="Unassembled WGS sequence"/>
</dbReference>
<reference evidence="8 9" key="1">
    <citation type="submission" date="2014-04" db="EMBL/GenBank/DDBJ databases">
        <authorList>
            <consortium name="DOE Joint Genome Institute"/>
            <person name="Kuo A."/>
            <person name="Girlanda M."/>
            <person name="Perotto S."/>
            <person name="Kohler A."/>
            <person name="Nagy L.G."/>
            <person name="Floudas D."/>
            <person name="Copeland A."/>
            <person name="Barry K.W."/>
            <person name="Cichocki N."/>
            <person name="Veneault-Fourrey C."/>
            <person name="LaButti K."/>
            <person name="Lindquist E.A."/>
            <person name="Lipzen A."/>
            <person name="Lundell T."/>
            <person name="Morin E."/>
            <person name="Murat C."/>
            <person name="Sun H."/>
            <person name="Tunlid A."/>
            <person name="Henrissat B."/>
            <person name="Grigoriev I.V."/>
            <person name="Hibbett D.S."/>
            <person name="Martin F."/>
            <person name="Nordberg H.P."/>
            <person name="Cantor M.N."/>
            <person name="Hua S.X."/>
        </authorList>
    </citation>
    <scope>NUCLEOTIDE SEQUENCE [LARGE SCALE GENOMIC DNA]</scope>
    <source>
        <strain evidence="8 9">MUT 4182</strain>
    </source>
</reference>
<feature type="compositionally biased region" description="Basic and acidic residues" evidence="5">
    <location>
        <begin position="14"/>
        <end position="29"/>
    </location>
</feature>
<keyword evidence="3" id="KW-0342">GTP-binding</keyword>
<gene>
    <name evidence="8" type="ORF">M407DRAFT_20083</name>
</gene>
<dbReference type="Gene3D" id="3.40.50.300">
    <property type="entry name" value="P-loop containing nucleotide triphosphate hydrolases"/>
    <property type="match status" value="1"/>
</dbReference>
<organism evidence="8 9">
    <name type="scientific">Tulasnella calospora MUT 4182</name>
    <dbReference type="NCBI Taxonomy" id="1051891"/>
    <lineage>
        <taxon>Eukaryota</taxon>
        <taxon>Fungi</taxon>
        <taxon>Dikarya</taxon>
        <taxon>Basidiomycota</taxon>
        <taxon>Agaricomycotina</taxon>
        <taxon>Agaricomycetes</taxon>
        <taxon>Cantharellales</taxon>
        <taxon>Tulasnellaceae</taxon>
        <taxon>Tulasnella</taxon>
    </lineage>
</organism>
<dbReference type="PANTHER" id="PTHR11089:SF30">
    <property type="entry name" value="GUANINE NUCLEOTIDE-BINDING PROTEIN-LIKE 3 HOMOLOG"/>
    <property type="match status" value="1"/>
</dbReference>
<dbReference type="GO" id="GO:0005525">
    <property type="term" value="F:GTP binding"/>
    <property type="evidence" value="ECO:0007669"/>
    <property type="project" value="UniProtKB-KW"/>
</dbReference>
<dbReference type="EMBL" id="KN822967">
    <property type="protein sequence ID" value="KIO30960.1"/>
    <property type="molecule type" value="Genomic_DNA"/>
</dbReference>
<dbReference type="PANTHER" id="PTHR11089">
    <property type="entry name" value="GTP-BINDING PROTEIN-RELATED"/>
    <property type="match status" value="1"/>
</dbReference>
<evidence type="ECO:0000256" key="4">
    <source>
        <dbReference type="ARBA" id="ARBA00023242"/>
    </source>
</evidence>
<dbReference type="InterPro" id="IPR014813">
    <property type="entry name" value="Gnl3_N_dom"/>
</dbReference>
<evidence type="ECO:0000313" key="8">
    <source>
        <dbReference type="EMBL" id="KIO30960.1"/>
    </source>
</evidence>
<evidence type="ECO:0000259" key="6">
    <source>
        <dbReference type="Pfam" id="PF01926"/>
    </source>
</evidence>
<accession>A0A0C3QGW1</accession>
<dbReference type="SUPFAM" id="SSF52540">
    <property type="entry name" value="P-loop containing nucleoside triphosphate hydrolases"/>
    <property type="match status" value="1"/>
</dbReference>
<dbReference type="InterPro" id="IPR006073">
    <property type="entry name" value="GTP-bd"/>
</dbReference>
<dbReference type="Pfam" id="PF08701">
    <property type="entry name" value="GN3L_Grn1"/>
    <property type="match status" value="1"/>
</dbReference>
<sequence>MGLIRKPKSKRVRIKDMERWKRKGKENQRKARRDAKRNPQWKSRVKKDPGVPNSFPFKDLILAEAEQARALELEEKKKVKELKASDIPQLSGLSVVDSSRISTAAIVDDAASDEDEEAPELLDPDFPDLDATINKADLVIQVLDSRDPLSYRVPSFEKTLADRGKKLVFVLNKTELVPREAVSAWLSHLRLEHPTFPFKPSTGFLTSISIPVTPKGKEKAPLDDGLGATALLECITTLAKEKKASDGTIPPFVVAFVGMANTGKSAIINSLLHEETQKIYRIRVGDDPNSRTTTHPHRVQVPTDKLSVDEGFEITLIDTPGFTFKLPTNVTDEKLAELRNKETLSNRRSLFEKMKYPFNAASWVLLRTNPDDLQVLYNTQAFEANDLEAMIKSLGRAS</sequence>
<reference evidence="9" key="2">
    <citation type="submission" date="2015-01" db="EMBL/GenBank/DDBJ databases">
        <title>Evolutionary Origins and Diversification of the Mycorrhizal Mutualists.</title>
        <authorList>
            <consortium name="DOE Joint Genome Institute"/>
            <consortium name="Mycorrhizal Genomics Consortium"/>
            <person name="Kohler A."/>
            <person name="Kuo A."/>
            <person name="Nagy L.G."/>
            <person name="Floudas D."/>
            <person name="Copeland A."/>
            <person name="Barry K.W."/>
            <person name="Cichocki N."/>
            <person name="Veneault-Fourrey C."/>
            <person name="LaButti K."/>
            <person name="Lindquist E.A."/>
            <person name="Lipzen A."/>
            <person name="Lundell T."/>
            <person name="Morin E."/>
            <person name="Murat C."/>
            <person name="Riley R."/>
            <person name="Ohm R."/>
            <person name="Sun H."/>
            <person name="Tunlid A."/>
            <person name="Henrissat B."/>
            <person name="Grigoriev I.V."/>
            <person name="Hibbett D.S."/>
            <person name="Martin F."/>
        </authorList>
    </citation>
    <scope>NUCLEOTIDE SEQUENCE [LARGE SCALE GENOMIC DNA]</scope>
    <source>
        <strain evidence="9">MUT 4182</strain>
    </source>
</reference>
<evidence type="ECO:0000256" key="5">
    <source>
        <dbReference type="SAM" id="MobiDB-lite"/>
    </source>
</evidence>
<keyword evidence="4" id="KW-0539">Nucleus</keyword>
<proteinExistence type="predicted"/>